<dbReference type="PROSITE" id="PS50930">
    <property type="entry name" value="HTH_LYTTR"/>
    <property type="match status" value="1"/>
</dbReference>
<protein>
    <submittedName>
        <fullName evidence="3">LytTR family DNA-binding domain-containing protein</fullName>
    </submittedName>
</protein>
<feature type="transmembrane region" description="Helical" evidence="1">
    <location>
        <begin position="46"/>
        <end position="68"/>
    </location>
</feature>
<keyword evidence="1" id="KW-0472">Membrane</keyword>
<proteinExistence type="predicted"/>
<feature type="transmembrane region" description="Helical" evidence="1">
    <location>
        <begin position="113"/>
        <end position="135"/>
    </location>
</feature>
<feature type="domain" description="HTH LytTR-type" evidence="2">
    <location>
        <begin position="176"/>
        <end position="259"/>
    </location>
</feature>
<gene>
    <name evidence="3" type="ORF">ACFOW6_05375</name>
</gene>
<dbReference type="EMBL" id="JBHSCW010000003">
    <property type="protein sequence ID" value="MFC4350968.1"/>
    <property type="molecule type" value="Genomic_DNA"/>
</dbReference>
<reference evidence="4" key="1">
    <citation type="journal article" date="2019" name="Int. J. Syst. Evol. Microbiol.">
        <title>The Global Catalogue of Microorganisms (GCM) 10K type strain sequencing project: providing services to taxonomists for standard genome sequencing and annotation.</title>
        <authorList>
            <consortium name="The Broad Institute Genomics Platform"/>
            <consortium name="The Broad Institute Genome Sequencing Center for Infectious Disease"/>
            <person name="Wu L."/>
            <person name="Ma J."/>
        </authorList>
    </citation>
    <scope>NUCLEOTIDE SEQUENCE [LARGE SCALE GENOMIC DNA]</scope>
    <source>
        <strain evidence="4">CECT 8472</strain>
    </source>
</reference>
<organism evidence="3 4">
    <name type="scientific">Fodinicurvata halophila</name>
    <dbReference type="NCBI Taxonomy" id="1419723"/>
    <lineage>
        <taxon>Bacteria</taxon>
        <taxon>Pseudomonadati</taxon>
        <taxon>Pseudomonadota</taxon>
        <taxon>Alphaproteobacteria</taxon>
        <taxon>Rhodospirillales</taxon>
        <taxon>Rhodovibrionaceae</taxon>
        <taxon>Fodinicurvata</taxon>
    </lineage>
</organism>
<evidence type="ECO:0000313" key="4">
    <source>
        <dbReference type="Proteomes" id="UP001595799"/>
    </source>
</evidence>
<comment type="caution">
    <text evidence="3">The sequence shown here is derived from an EMBL/GenBank/DDBJ whole genome shotgun (WGS) entry which is preliminary data.</text>
</comment>
<dbReference type="Pfam" id="PF04397">
    <property type="entry name" value="LytTR"/>
    <property type="match status" value="1"/>
</dbReference>
<dbReference type="Proteomes" id="UP001595799">
    <property type="component" value="Unassembled WGS sequence"/>
</dbReference>
<keyword evidence="1" id="KW-0812">Transmembrane</keyword>
<sequence>MLDAFTKRERTARQCARLAAPVVVGLLLGLLGPFGTYELLPLLPRLAYWLSVVSLNWLLCDLAIRYSATRVSAETRWGSLLVPLGGSFLVSLPATGVVHMANTLAGMERSASLLALYWKVLLLCAVISVAAYAWANRRRDDEQTVSPEAEGDAAGEGLSLFLERLPGPLPGRLVCLEMQDHYLAVHTTGGSELILCRMEDAARELQGLGQRVHRSWWVAQDAVVGTEREGQRQFLQLRDGRSVPVGRTYRARLKQAGLLS</sequence>
<evidence type="ECO:0000256" key="1">
    <source>
        <dbReference type="SAM" id="Phobius"/>
    </source>
</evidence>
<evidence type="ECO:0000313" key="3">
    <source>
        <dbReference type="EMBL" id="MFC4350968.1"/>
    </source>
</evidence>
<feature type="transmembrane region" description="Helical" evidence="1">
    <location>
        <begin position="80"/>
        <end position="101"/>
    </location>
</feature>
<keyword evidence="4" id="KW-1185">Reference proteome</keyword>
<evidence type="ECO:0000259" key="2">
    <source>
        <dbReference type="PROSITE" id="PS50930"/>
    </source>
</evidence>
<feature type="transmembrane region" description="Helical" evidence="1">
    <location>
        <begin position="15"/>
        <end position="34"/>
    </location>
</feature>
<name>A0ABV8UKF9_9PROT</name>
<dbReference type="RefSeq" id="WP_382421310.1">
    <property type="nucleotide sequence ID" value="NZ_JBHSCW010000003.1"/>
</dbReference>
<accession>A0ABV8UKF9</accession>
<keyword evidence="1" id="KW-1133">Transmembrane helix</keyword>
<dbReference type="SMART" id="SM00850">
    <property type="entry name" value="LytTR"/>
    <property type="match status" value="1"/>
</dbReference>
<dbReference type="InterPro" id="IPR007492">
    <property type="entry name" value="LytTR_DNA-bd_dom"/>
</dbReference>
<dbReference type="GO" id="GO:0003677">
    <property type="term" value="F:DNA binding"/>
    <property type="evidence" value="ECO:0007669"/>
    <property type="project" value="UniProtKB-KW"/>
</dbReference>
<keyword evidence="3" id="KW-0238">DNA-binding</keyword>
<dbReference type="Gene3D" id="2.40.50.1020">
    <property type="entry name" value="LytTr DNA-binding domain"/>
    <property type="match status" value="1"/>
</dbReference>